<dbReference type="EMBL" id="JAAIUW010000006">
    <property type="protein sequence ID" value="KAF7825289.1"/>
    <property type="molecule type" value="Genomic_DNA"/>
</dbReference>
<dbReference type="Proteomes" id="UP000634136">
    <property type="component" value="Unassembled WGS sequence"/>
</dbReference>
<evidence type="ECO:0000256" key="2">
    <source>
        <dbReference type="SAM" id="MobiDB-lite"/>
    </source>
</evidence>
<dbReference type="PANTHER" id="PTHR34554">
    <property type="entry name" value="RGS1-HXK1-INTERACTING PROTEIN 1"/>
    <property type="match status" value="1"/>
</dbReference>
<dbReference type="InterPro" id="IPR053284">
    <property type="entry name" value="RGS1-HXK1_interactor"/>
</dbReference>
<keyword evidence="4" id="KW-1185">Reference proteome</keyword>
<comment type="caution">
    <text evidence="3">The sequence shown here is derived from an EMBL/GenBank/DDBJ whole genome shotgun (WGS) entry which is preliminary data.</text>
</comment>
<accession>A0A834WQ65</accession>
<dbReference type="OrthoDB" id="1907298at2759"/>
<feature type="compositionally biased region" description="Polar residues" evidence="2">
    <location>
        <begin position="13"/>
        <end position="24"/>
    </location>
</feature>
<feature type="region of interest" description="Disordered" evidence="2">
    <location>
        <begin position="1"/>
        <end position="24"/>
    </location>
</feature>
<proteinExistence type="predicted"/>
<gene>
    <name evidence="3" type="ORF">G2W53_016453</name>
</gene>
<keyword evidence="1" id="KW-0175">Coiled coil</keyword>
<evidence type="ECO:0000256" key="1">
    <source>
        <dbReference type="SAM" id="Coils"/>
    </source>
</evidence>
<name>A0A834WQ65_9FABA</name>
<feature type="coiled-coil region" evidence="1">
    <location>
        <begin position="150"/>
        <end position="191"/>
    </location>
</feature>
<protein>
    <submittedName>
        <fullName evidence="3">RGS1-HXK1-interacting protein 1-like</fullName>
    </submittedName>
</protein>
<evidence type="ECO:0000313" key="3">
    <source>
        <dbReference type="EMBL" id="KAF7825289.1"/>
    </source>
</evidence>
<sequence length="270" mass="30099">MAESSDAEPASLPRNNTAINNPKTLGETTPFVDYAVEQALLYQKAFDDALQSAVEASKSRLSQIRSTSSAYYNHASVALHDLKSEYNAYEDLLFGKIKEGILVAASHPMITCGTTVGLGLVLLKNSYFFVRFVYTAGPRQILYYNTLRLFVSEEAMIKRANTQVKELRQTIELLKAESEKLEKRALHGEEEFLRGRTKLRQAGKQIRSLIQSAYKIERRAGGLKDILGELPKSEASHFQSQVKSLASEAKQEKNALTKEVSKISNYGISV</sequence>
<organism evidence="3 4">
    <name type="scientific">Senna tora</name>
    <dbReference type="NCBI Taxonomy" id="362788"/>
    <lineage>
        <taxon>Eukaryota</taxon>
        <taxon>Viridiplantae</taxon>
        <taxon>Streptophyta</taxon>
        <taxon>Embryophyta</taxon>
        <taxon>Tracheophyta</taxon>
        <taxon>Spermatophyta</taxon>
        <taxon>Magnoliopsida</taxon>
        <taxon>eudicotyledons</taxon>
        <taxon>Gunneridae</taxon>
        <taxon>Pentapetalae</taxon>
        <taxon>rosids</taxon>
        <taxon>fabids</taxon>
        <taxon>Fabales</taxon>
        <taxon>Fabaceae</taxon>
        <taxon>Caesalpinioideae</taxon>
        <taxon>Cassia clade</taxon>
        <taxon>Senna</taxon>
    </lineage>
</organism>
<dbReference type="AlphaFoldDB" id="A0A834WQ65"/>
<reference evidence="3" key="1">
    <citation type="submission" date="2020-09" db="EMBL/GenBank/DDBJ databases">
        <title>Genome-Enabled Discovery of Anthraquinone Biosynthesis in Senna tora.</title>
        <authorList>
            <person name="Kang S.-H."/>
            <person name="Pandey R.P."/>
            <person name="Lee C.-M."/>
            <person name="Sim J.-S."/>
            <person name="Jeong J.-T."/>
            <person name="Choi B.-S."/>
            <person name="Jung M."/>
            <person name="Ginzburg D."/>
            <person name="Zhao K."/>
            <person name="Won S.Y."/>
            <person name="Oh T.-J."/>
            <person name="Yu Y."/>
            <person name="Kim N.-H."/>
            <person name="Lee O.R."/>
            <person name="Lee T.-H."/>
            <person name="Bashyal P."/>
            <person name="Kim T.-S."/>
            <person name="Lee W.-H."/>
            <person name="Kawkins C."/>
            <person name="Kim C.-K."/>
            <person name="Kim J.S."/>
            <person name="Ahn B.O."/>
            <person name="Rhee S.Y."/>
            <person name="Sohng J.K."/>
        </authorList>
    </citation>
    <scope>NUCLEOTIDE SEQUENCE</scope>
    <source>
        <tissue evidence="3">Leaf</tissue>
    </source>
</reference>
<evidence type="ECO:0000313" key="4">
    <source>
        <dbReference type="Proteomes" id="UP000634136"/>
    </source>
</evidence>
<dbReference type="PANTHER" id="PTHR34554:SF1">
    <property type="entry name" value="ALANINE-TRNA LIGASE"/>
    <property type="match status" value="1"/>
</dbReference>